<gene>
    <name evidence="2" type="ORF">ENJ96_03630</name>
</gene>
<dbReference type="AlphaFoldDB" id="A0A7V5NZB3"/>
<comment type="caution">
    <text evidence="2">The sequence shown here is derived from an EMBL/GenBank/DDBJ whole genome shotgun (WGS) entry which is preliminary data.</text>
</comment>
<dbReference type="InterPro" id="IPR005534">
    <property type="entry name" value="Curli_assmbl/transp-comp_CsgG"/>
</dbReference>
<sequence length="362" mass="39885">MKRFILSLLFLVILFIPLSLWAQEIKVAVLPFEINAREDLSYVRKGIQDMLSTRLYVPGKIVVIDEVEVEKVLKEYQGPLNEALAREIGQKLGADYVILGSLTTFGQKTSLDAKLIPVKTQKPPLALYAYTETLDDLIPKLVQFAEQGVAYMEGRPPQRLAAVKTPPPSTKLQPAPTSRAVPTSPQPVAPKDVSKMHPERIFRTQGPPPAPPASTASATASAAPQKQEVKASKYKYSDIDPWPDYPPEEEDLAPLVIESKAEKPKTKKKKKHFWSKLWPGNWFGKKEEEKIITPSGSVPPPPPPPGYQAQAPQTYQSPGAPPPPPPPPAVQQPSYGQSPNYQQSPGYNQTPSAGGGSTWQWY</sequence>
<feature type="compositionally biased region" description="Polar residues" evidence="1">
    <location>
        <begin position="170"/>
        <end position="183"/>
    </location>
</feature>
<feature type="compositionally biased region" description="Pro residues" evidence="1">
    <location>
        <begin position="319"/>
        <end position="330"/>
    </location>
</feature>
<feature type="compositionally biased region" description="Basic and acidic residues" evidence="1">
    <location>
        <begin position="192"/>
        <end position="202"/>
    </location>
</feature>
<protein>
    <recommendedName>
        <fullName evidence="3">FlgO domain-containing protein</fullName>
    </recommendedName>
</protein>
<proteinExistence type="predicted"/>
<evidence type="ECO:0008006" key="3">
    <source>
        <dbReference type="Google" id="ProtNLM"/>
    </source>
</evidence>
<reference evidence="2" key="1">
    <citation type="journal article" date="2020" name="mSystems">
        <title>Genome- and Community-Level Interaction Insights into Carbon Utilization and Element Cycling Functions of Hydrothermarchaeota in Hydrothermal Sediment.</title>
        <authorList>
            <person name="Zhou Z."/>
            <person name="Liu Y."/>
            <person name="Xu W."/>
            <person name="Pan J."/>
            <person name="Luo Z.H."/>
            <person name="Li M."/>
        </authorList>
    </citation>
    <scope>NUCLEOTIDE SEQUENCE [LARGE SCALE GENOMIC DNA]</scope>
    <source>
        <strain evidence="2">HyVt-533</strain>
    </source>
</reference>
<feature type="compositionally biased region" description="Gly residues" evidence="1">
    <location>
        <begin position="353"/>
        <end position="362"/>
    </location>
</feature>
<dbReference type="Proteomes" id="UP000886101">
    <property type="component" value="Unassembled WGS sequence"/>
</dbReference>
<feature type="compositionally biased region" description="Low complexity" evidence="1">
    <location>
        <begin position="307"/>
        <end position="318"/>
    </location>
</feature>
<feature type="compositionally biased region" description="Pro residues" evidence="1">
    <location>
        <begin position="297"/>
        <end position="306"/>
    </location>
</feature>
<name>A0A7V5NZB3_9BACT</name>
<dbReference type="EMBL" id="DROK01000106">
    <property type="protein sequence ID" value="HHI96920.1"/>
    <property type="molecule type" value="Genomic_DNA"/>
</dbReference>
<feature type="region of interest" description="Disordered" evidence="1">
    <location>
        <begin position="285"/>
        <end position="362"/>
    </location>
</feature>
<accession>A0A7V5NZB3</accession>
<feature type="compositionally biased region" description="Polar residues" evidence="1">
    <location>
        <begin position="337"/>
        <end position="352"/>
    </location>
</feature>
<feature type="compositionally biased region" description="Low complexity" evidence="1">
    <location>
        <begin position="213"/>
        <end position="224"/>
    </location>
</feature>
<feature type="compositionally biased region" description="Basic and acidic residues" evidence="1">
    <location>
        <begin position="227"/>
        <end position="238"/>
    </location>
</feature>
<organism evidence="2">
    <name type="scientific">Thermodesulfatator atlanticus</name>
    <dbReference type="NCBI Taxonomy" id="501497"/>
    <lineage>
        <taxon>Bacteria</taxon>
        <taxon>Pseudomonadati</taxon>
        <taxon>Thermodesulfobacteriota</taxon>
        <taxon>Thermodesulfobacteria</taxon>
        <taxon>Thermodesulfobacteriales</taxon>
        <taxon>Thermodesulfatatoraceae</taxon>
        <taxon>Thermodesulfatator</taxon>
    </lineage>
</organism>
<evidence type="ECO:0000256" key="1">
    <source>
        <dbReference type="SAM" id="MobiDB-lite"/>
    </source>
</evidence>
<evidence type="ECO:0000313" key="2">
    <source>
        <dbReference type="EMBL" id="HHI96920.1"/>
    </source>
</evidence>
<dbReference type="GO" id="GO:0030288">
    <property type="term" value="C:outer membrane-bounded periplasmic space"/>
    <property type="evidence" value="ECO:0007669"/>
    <property type="project" value="InterPro"/>
</dbReference>
<dbReference type="Pfam" id="PF03783">
    <property type="entry name" value="CsgG"/>
    <property type="match status" value="1"/>
</dbReference>
<dbReference type="Gene3D" id="3.40.50.10610">
    <property type="entry name" value="ABC-type transport auxiliary lipoprotein component"/>
    <property type="match status" value="1"/>
</dbReference>
<feature type="region of interest" description="Disordered" evidence="1">
    <location>
        <begin position="159"/>
        <end position="238"/>
    </location>
</feature>